<dbReference type="STRING" id="1963862.B4O97_16405"/>
<organism evidence="1 2">
    <name type="scientific">Marispirochaeta aestuarii</name>
    <dbReference type="NCBI Taxonomy" id="1963862"/>
    <lineage>
        <taxon>Bacteria</taxon>
        <taxon>Pseudomonadati</taxon>
        <taxon>Spirochaetota</taxon>
        <taxon>Spirochaetia</taxon>
        <taxon>Spirochaetales</taxon>
        <taxon>Spirochaetaceae</taxon>
        <taxon>Marispirochaeta</taxon>
    </lineage>
</organism>
<dbReference type="AlphaFoldDB" id="A0A1Y1RU62"/>
<evidence type="ECO:0000313" key="1">
    <source>
        <dbReference type="EMBL" id="ORC31844.1"/>
    </source>
</evidence>
<dbReference type="EMBL" id="MWQY01000023">
    <property type="protein sequence ID" value="ORC31844.1"/>
    <property type="molecule type" value="Genomic_DNA"/>
</dbReference>
<keyword evidence="2" id="KW-1185">Reference proteome</keyword>
<reference evidence="1 2" key="1">
    <citation type="submission" date="2017-03" db="EMBL/GenBank/DDBJ databases">
        <title>Draft Genome sequence of Marispirochaeta sp. strain JC444.</title>
        <authorList>
            <person name="Shivani Y."/>
            <person name="Subhash Y."/>
            <person name="Sasikala C."/>
            <person name="Ramana C."/>
        </authorList>
    </citation>
    <scope>NUCLEOTIDE SEQUENCE [LARGE SCALE GENOMIC DNA]</scope>
    <source>
        <strain evidence="1 2">JC444</strain>
    </source>
</reference>
<dbReference type="Proteomes" id="UP000192343">
    <property type="component" value="Unassembled WGS sequence"/>
</dbReference>
<gene>
    <name evidence="1" type="ORF">B4O97_16405</name>
</gene>
<comment type="caution">
    <text evidence="1">The sequence shown here is derived from an EMBL/GenBank/DDBJ whole genome shotgun (WGS) entry which is preliminary data.</text>
</comment>
<proteinExistence type="predicted"/>
<accession>A0A1Y1RU62</accession>
<sequence length="316" mass="37601">MIMKKFFICIIFLAAVYMPFSLVALDNNGVDVTIRLYDKRIYYPESEIQILIEISNNTNETYRFKSAHDRRFNVDFNVTTLTNEPVKHSEQFIMARQRNQHIYYRDIDIEPGERFSFVEPLKDYIAIEKPGAYVAQVFYYPELRSAGDVLRSNLISFTVRPSEGPQGIESRIDAETGEILRREALPPDEVVEYFIRARQMEEWNKFFLYLNVESLMLETPEIRRRYDRSSEAERLSMVQNFREALQSRETRDEILLIPISFEILETRYTPTQGTVRVREKFQNPDFIEVKEFTYYLNRRDSVWMIVSYDVRNLGSE</sequence>
<evidence type="ECO:0000313" key="2">
    <source>
        <dbReference type="Proteomes" id="UP000192343"/>
    </source>
</evidence>
<name>A0A1Y1RU62_9SPIO</name>
<protein>
    <submittedName>
        <fullName evidence="1">Uncharacterized protein</fullName>
    </submittedName>
</protein>